<dbReference type="InterPro" id="IPR051706">
    <property type="entry name" value="Glycosyltransferase_domain"/>
</dbReference>
<keyword evidence="3 8" id="KW-0808">Transferase</keyword>
<dbReference type="GO" id="GO:0016020">
    <property type="term" value="C:membrane"/>
    <property type="evidence" value="ECO:0007669"/>
    <property type="project" value="UniProtKB-SubCell"/>
</dbReference>
<feature type="transmembrane region" description="Helical" evidence="7">
    <location>
        <begin position="6"/>
        <end position="32"/>
    </location>
</feature>
<dbReference type="PANTHER" id="PTHR32385">
    <property type="entry name" value="MANNOSYL PHOSPHORYLINOSITOL CERAMIDE SYNTHASE"/>
    <property type="match status" value="1"/>
</dbReference>
<evidence type="ECO:0000256" key="3">
    <source>
        <dbReference type="ARBA" id="ARBA00022679"/>
    </source>
</evidence>
<comment type="subcellular location">
    <subcellularLocation>
        <location evidence="1">Membrane</location>
        <topology evidence="1">Multi-pass membrane protein</topology>
    </subcellularLocation>
</comment>
<dbReference type="Gene3D" id="3.90.550.20">
    <property type="match status" value="1"/>
</dbReference>
<sequence>MRRGVLIFLLINVVVIGFLLHSVWTLLTLLVVDGSQDAILAAELPSPKAGKSSNRPDIIPKIIHQTYANDSIPEVWKGAQKSCKELHKDFEYKFWTDKKARDFIYTEYPWFLDTFDSYPYNIQRADVIRYFILAHYGGIYIDLDDGCNRRLDPMLGYPAWVRRTVPTGISNDVMGAVPNHPFFTRTIHELAKYNRNWILPYITVMASTGPLFLSVMWRHYTNSKPPLGEEVKIMFPPESYGHTWSFFTHHKGDSWHQADVQFIFWMGRNWIFLTILGFALAFVLYFVVYSFYLRPSRQAAHKKSSSPRRKFFFWGKSSRGDYERLENRHEV</sequence>
<evidence type="ECO:0000256" key="4">
    <source>
        <dbReference type="ARBA" id="ARBA00022692"/>
    </source>
</evidence>
<protein>
    <submittedName>
        <fullName evidence="8">Glycosyltransferase family 32 protein</fullName>
    </submittedName>
</protein>
<evidence type="ECO:0000256" key="1">
    <source>
        <dbReference type="ARBA" id="ARBA00004141"/>
    </source>
</evidence>
<keyword evidence="4 7" id="KW-0812">Transmembrane</keyword>
<keyword evidence="9" id="KW-1185">Reference proteome</keyword>
<dbReference type="PANTHER" id="PTHR32385:SF20">
    <property type="entry name" value="MANNOSYL PHOSPHORYLINOSITOL CERAMIDE SYNTHASE CSH1-RELATED"/>
    <property type="match status" value="1"/>
</dbReference>
<dbReference type="OrthoDB" id="3647at2759"/>
<dbReference type="Pfam" id="PF04488">
    <property type="entry name" value="Gly_transf_sug"/>
    <property type="match status" value="1"/>
</dbReference>
<dbReference type="FunFam" id="3.90.550.20:FF:000001">
    <property type="entry name" value="MIPC synthase subunit (SurA)"/>
    <property type="match status" value="1"/>
</dbReference>
<name>A0A6A6HLG5_VIRVR</name>
<dbReference type="EMBL" id="ML991775">
    <property type="protein sequence ID" value="KAF2238669.1"/>
    <property type="molecule type" value="Genomic_DNA"/>
</dbReference>
<evidence type="ECO:0000256" key="2">
    <source>
        <dbReference type="ARBA" id="ARBA00009003"/>
    </source>
</evidence>
<dbReference type="AlphaFoldDB" id="A0A6A6HLG5"/>
<proteinExistence type="inferred from homology"/>
<dbReference type="Proteomes" id="UP000800092">
    <property type="component" value="Unassembled WGS sequence"/>
</dbReference>
<dbReference type="InterPro" id="IPR029044">
    <property type="entry name" value="Nucleotide-diphossugar_trans"/>
</dbReference>
<dbReference type="GO" id="GO:0000030">
    <property type="term" value="F:mannosyltransferase activity"/>
    <property type="evidence" value="ECO:0007669"/>
    <property type="project" value="TreeGrafter"/>
</dbReference>
<keyword evidence="6 7" id="KW-0472">Membrane</keyword>
<feature type="transmembrane region" description="Helical" evidence="7">
    <location>
        <begin position="270"/>
        <end position="293"/>
    </location>
</feature>
<gene>
    <name evidence="8" type="ORF">EV356DRAFT_460684</name>
</gene>
<evidence type="ECO:0000256" key="6">
    <source>
        <dbReference type="ARBA" id="ARBA00023136"/>
    </source>
</evidence>
<evidence type="ECO:0000256" key="7">
    <source>
        <dbReference type="SAM" id="Phobius"/>
    </source>
</evidence>
<reference evidence="8" key="1">
    <citation type="journal article" date="2020" name="Stud. Mycol.">
        <title>101 Dothideomycetes genomes: a test case for predicting lifestyles and emergence of pathogens.</title>
        <authorList>
            <person name="Haridas S."/>
            <person name="Albert R."/>
            <person name="Binder M."/>
            <person name="Bloem J."/>
            <person name="Labutti K."/>
            <person name="Salamov A."/>
            <person name="Andreopoulos B."/>
            <person name="Baker S."/>
            <person name="Barry K."/>
            <person name="Bills G."/>
            <person name="Bluhm B."/>
            <person name="Cannon C."/>
            <person name="Castanera R."/>
            <person name="Culley D."/>
            <person name="Daum C."/>
            <person name="Ezra D."/>
            <person name="Gonzalez J."/>
            <person name="Henrissat B."/>
            <person name="Kuo A."/>
            <person name="Liang C."/>
            <person name="Lipzen A."/>
            <person name="Lutzoni F."/>
            <person name="Magnuson J."/>
            <person name="Mondo S."/>
            <person name="Nolan M."/>
            <person name="Ohm R."/>
            <person name="Pangilinan J."/>
            <person name="Park H.-J."/>
            <person name="Ramirez L."/>
            <person name="Alfaro M."/>
            <person name="Sun H."/>
            <person name="Tritt A."/>
            <person name="Yoshinaga Y."/>
            <person name="Zwiers L.-H."/>
            <person name="Turgeon B."/>
            <person name="Goodwin S."/>
            <person name="Spatafora J."/>
            <person name="Crous P."/>
            <person name="Grigoriev I."/>
        </authorList>
    </citation>
    <scope>NUCLEOTIDE SEQUENCE</scope>
    <source>
        <strain evidence="8">Tuck. ex Michener</strain>
    </source>
</reference>
<organism evidence="8 9">
    <name type="scientific">Viridothelium virens</name>
    <name type="common">Speckled blister lichen</name>
    <name type="synonym">Trypethelium virens</name>
    <dbReference type="NCBI Taxonomy" id="1048519"/>
    <lineage>
        <taxon>Eukaryota</taxon>
        <taxon>Fungi</taxon>
        <taxon>Dikarya</taxon>
        <taxon>Ascomycota</taxon>
        <taxon>Pezizomycotina</taxon>
        <taxon>Dothideomycetes</taxon>
        <taxon>Dothideomycetes incertae sedis</taxon>
        <taxon>Trypetheliales</taxon>
        <taxon>Trypetheliaceae</taxon>
        <taxon>Viridothelium</taxon>
    </lineage>
</organism>
<dbReference type="SUPFAM" id="SSF53448">
    <property type="entry name" value="Nucleotide-diphospho-sugar transferases"/>
    <property type="match status" value="1"/>
</dbReference>
<comment type="similarity">
    <text evidence="2">Belongs to the glycosyltransferase 32 family.</text>
</comment>
<accession>A0A6A6HLG5</accession>
<evidence type="ECO:0000313" key="9">
    <source>
        <dbReference type="Proteomes" id="UP000800092"/>
    </source>
</evidence>
<dbReference type="InterPro" id="IPR007577">
    <property type="entry name" value="GlycoTrfase_DXD_sugar-bd_CS"/>
</dbReference>
<keyword evidence="5 7" id="KW-1133">Transmembrane helix</keyword>
<dbReference type="GO" id="GO:0051999">
    <property type="term" value="P:mannosyl-inositol phosphorylceramide biosynthetic process"/>
    <property type="evidence" value="ECO:0007669"/>
    <property type="project" value="TreeGrafter"/>
</dbReference>
<evidence type="ECO:0000256" key="5">
    <source>
        <dbReference type="ARBA" id="ARBA00022989"/>
    </source>
</evidence>
<evidence type="ECO:0000313" key="8">
    <source>
        <dbReference type="EMBL" id="KAF2238669.1"/>
    </source>
</evidence>